<gene>
    <name evidence="2" type="ORF">HYN43_024580</name>
</gene>
<sequence>MKAARFILLAVVALAGCKKSVDPKTDPVIPDTKVTVVDRMEDYAMLTWTKPDLPAGDSVQYYVTLDADTIGWRLTGPPFEIFTATGDVHTGQVIAKTSKGQKIASDYTLLPFHGTYFPYTSDGSYHKVNVAAEGRISWKISPSPGGTVMPAISGDTLFIAYGQGIKATSIKSCNDYWDLETGQSTCYSILYNKGTIYASLSGYPQHLIAINSKTKAIKWSFMPAEATYNSNVTDVVSGDKTLFYGLDFSIYSVDALTGKQNWMFTTGGAMGFPATDGTNVYFATQDRYLYSFNGKTGQLNWKYNFSTVFYSGITCVRQGIVIQCLDDRTIALDAKTGKLLWEKAPSGMPDFRGDTIFMSHPGAVAALNIKTGAEFWQSHNDYWRREDVIVTDSHVLYTGRVGATFVRYNSLNGTQYHPLDGLNGIPYNQSIALPALIINGKVYYGGSSSIKRSALE</sequence>
<evidence type="ECO:0000313" key="3">
    <source>
        <dbReference type="Proteomes" id="UP000270046"/>
    </source>
</evidence>
<keyword evidence="3" id="KW-1185">Reference proteome</keyword>
<dbReference type="Gene3D" id="2.130.10.10">
    <property type="entry name" value="YVTN repeat-like/Quinoprotein amine dehydrogenase"/>
    <property type="match status" value="2"/>
</dbReference>
<organism evidence="2 3">
    <name type="scientific">Mucilaginibacter celer</name>
    <dbReference type="NCBI Taxonomy" id="2305508"/>
    <lineage>
        <taxon>Bacteria</taxon>
        <taxon>Pseudomonadati</taxon>
        <taxon>Bacteroidota</taxon>
        <taxon>Sphingobacteriia</taxon>
        <taxon>Sphingobacteriales</taxon>
        <taxon>Sphingobacteriaceae</taxon>
        <taxon>Mucilaginibacter</taxon>
    </lineage>
</organism>
<evidence type="ECO:0000313" key="2">
    <source>
        <dbReference type="EMBL" id="AYL98263.1"/>
    </source>
</evidence>
<dbReference type="KEGG" id="muh:HYN43_024580"/>
<proteinExistence type="predicted"/>
<dbReference type="PANTHER" id="PTHR34512">
    <property type="entry name" value="CELL SURFACE PROTEIN"/>
    <property type="match status" value="1"/>
</dbReference>
<feature type="domain" description="Pyrrolo-quinoline quinone repeat" evidence="1">
    <location>
        <begin position="248"/>
        <end position="378"/>
    </location>
</feature>
<dbReference type="InterPro" id="IPR015943">
    <property type="entry name" value="WD40/YVTN_repeat-like_dom_sf"/>
</dbReference>
<dbReference type="SUPFAM" id="SSF50998">
    <property type="entry name" value="Quinoprotein alcohol dehydrogenase-like"/>
    <property type="match status" value="1"/>
</dbReference>
<dbReference type="Pfam" id="PF13360">
    <property type="entry name" value="PQQ_2"/>
    <property type="match status" value="1"/>
</dbReference>
<dbReference type="Proteomes" id="UP000270046">
    <property type="component" value="Chromosome"/>
</dbReference>
<dbReference type="OrthoDB" id="9816081at2"/>
<dbReference type="PANTHER" id="PTHR34512:SF30">
    <property type="entry name" value="OUTER MEMBRANE PROTEIN ASSEMBLY FACTOR BAMB"/>
    <property type="match status" value="1"/>
</dbReference>
<dbReference type="InterPro" id="IPR002372">
    <property type="entry name" value="PQQ_rpt_dom"/>
</dbReference>
<name>A0A494W3E6_9SPHI</name>
<dbReference type="PROSITE" id="PS51257">
    <property type="entry name" value="PROKAR_LIPOPROTEIN"/>
    <property type="match status" value="1"/>
</dbReference>
<dbReference type="SMART" id="SM00564">
    <property type="entry name" value="PQQ"/>
    <property type="match status" value="4"/>
</dbReference>
<dbReference type="InterPro" id="IPR018391">
    <property type="entry name" value="PQQ_b-propeller_rpt"/>
</dbReference>
<protein>
    <recommendedName>
        <fullName evidence="1">Pyrrolo-quinoline quinone repeat domain-containing protein</fullName>
    </recommendedName>
</protein>
<accession>A0A494W3E6</accession>
<dbReference type="InterPro" id="IPR011047">
    <property type="entry name" value="Quinoprotein_ADH-like_sf"/>
</dbReference>
<reference evidence="2 3" key="1">
    <citation type="submission" date="2018-10" db="EMBL/GenBank/DDBJ databases">
        <title>Genome sequencing of Mucilaginibacter sp. HYN0043.</title>
        <authorList>
            <person name="Kim M."/>
            <person name="Yi H."/>
        </authorList>
    </citation>
    <scope>NUCLEOTIDE SEQUENCE [LARGE SCALE GENOMIC DNA]</scope>
    <source>
        <strain evidence="2 3">HYN0043</strain>
    </source>
</reference>
<dbReference type="AlphaFoldDB" id="A0A494W3E6"/>
<dbReference type="EMBL" id="CP032869">
    <property type="protein sequence ID" value="AYL98263.1"/>
    <property type="molecule type" value="Genomic_DNA"/>
</dbReference>
<evidence type="ECO:0000259" key="1">
    <source>
        <dbReference type="Pfam" id="PF13360"/>
    </source>
</evidence>
<dbReference type="RefSeq" id="WP_119406543.1">
    <property type="nucleotide sequence ID" value="NZ_CP032869.1"/>
</dbReference>